<protein>
    <submittedName>
        <fullName evidence="2">Metallophosphoesterase</fullName>
    </submittedName>
</protein>
<gene>
    <name evidence="2" type="ORF">G9H71_07870</name>
</gene>
<dbReference type="EMBL" id="JAANNP010000002">
    <property type="protein sequence ID" value="NHC13696.1"/>
    <property type="molecule type" value="Genomic_DNA"/>
</dbReference>
<dbReference type="PANTHER" id="PTHR22953:SF153">
    <property type="entry name" value="PURPLE ACID PHOSPHATASE"/>
    <property type="match status" value="1"/>
</dbReference>
<keyword evidence="1" id="KW-0732">Signal</keyword>
<comment type="caution">
    <text evidence="2">The sequence shown here is derived from an EMBL/GenBank/DDBJ whole genome shotgun (WGS) entry which is preliminary data.</text>
</comment>
<dbReference type="InterPro" id="IPR039331">
    <property type="entry name" value="PAPs-like"/>
</dbReference>
<dbReference type="Gene3D" id="3.60.21.10">
    <property type="match status" value="1"/>
</dbReference>
<reference evidence="2 3" key="1">
    <citation type="submission" date="2020-03" db="EMBL/GenBank/DDBJ databases">
        <title>Two novel Motilibacter sp.</title>
        <authorList>
            <person name="Liu S."/>
        </authorList>
    </citation>
    <scope>NUCLEOTIDE SEQUENCE [LARGE SCALE GENOMIC DNA]</scope>
    <source>
        <strain evidence="2 3">E257</strain>
    </source>
</reference>
<evidence type="ECO:0000313" key="3">
    <source>
        <dbReference type="Proteomes" id="UP000800981"/>
    </source>
</evidence>
<evidence type="ECO:0000256" key="1">
    <source>
        <dbReference type="ARBA" id="ARBA00022729"/>
    </source>
</evidence>
<dbReference type="SUPFAM" id="SSF56300">
    <property type="entry name" value="Metallo-dependent phosphatases"/>
    <property type="match status" value="1"/>
</dbReference>
<name>A0ABX0GVH2_9ACTN</name>
<dbReference type="InterPro" id="IPR029052">
    <property type="entry name" value="Metallo-depent_PP-like"/>
</dbReference>
<organism evidence="2 3">
    <name type="scientific">Motilibacter deserti</name>
    <dbReference type="NCBI Taxonomy" id="2714956"/>
    <lineage>
        <taxon>Bacteria</taxon>
        <taxon>Bacillati</taxon>
        <taxon>Actinomycetota</taxon>
        <taxon>Actinomycetes</taxon>
        <taxon>Motilibacterales</taxon>
        <taxon>Motilibacteraceae</taxon>
        <taxon>Motilibacter</taxon>
    </lineage>
</organism>
<dbReference type="Proteomes" id="UP000800981">
    <property type="component" value="Unassembled WGS sequence"/>
</dbReference>
<dbReference type="PANTHER" id="PTHR22953">
    <property type="entry name" value="ACID PHOSPHATASE RELATED"/>
    <property type="match status" value="1"/>
</dbReference>
<evidence type="ECO:0000313" key="2">
    <source>
        <dbReference type="EMBL" id="NHC13696.1"/>
    </source>
</evidence>
<proteinExistence type="predicted"/>
<keyword evidence="3" id="KW-1185">Reference proteome</keyword>
<sequence>MLCEPYQLDPSWSDVNVVWHTETEGDEHFVLFGPAVATLSAADAVAAVTGAKAAGEGWRRKRADTYQLSQTAEDAASRAPRAYAKLTPRPVFRHTARVIGLERGVRTPYRVVSLHSDGRATVSAAYSAEAKARRSEDVKLLLTSDHQLKNMTPANLAKVAETVGVELDGVLMAGDLVNVPDRASEWFDSTTGLAFFAGLTGRARFTLGGKQYAGAPLIQNTPLYPSIGNHEVMGRTVEATLDAQFNDPHPRSVASRRYASEGSGDREQWVTANSWNATTYEEMFPFPASYEGGPRYWSTTIGDVFVVCLFVTQIWRSGSTAPNVKGKFQEASSTLADPTKWGYGQHIFEPVSKGSEQYAWLEKQLASKDARKAKVRVVMYHHPGHGLGDNSAPAFTDPVPTVTRDAAGNATSVKYEYPLEDDHILRDLEPLFSRYGVNLVHNGHSHLWNRFVNEAGVNWIETSNVGNSYGAFDDFNGVKRALPDDGENVLLGDPGGLEPVVPTVAPLLDAAGRPMPYVSSNDITVFSVLDTADMVVRSYRYDTRDPQAPTVLFDEMPLG</sequence>
<accession>A0ABX0GVH2</accession>